<evidence type="ECO:0000256" key="2">
    <source>
        <dbReference type="SAM" id="Phobius"/>
    </source>
</evidence>
<feature type="compositionally biased region" description="Basic and acidic residues" evidence="1">
    <location>
        <begin position="201"/>
        <end position="214"/>
    </location>
</feature>
<feature type="region of interest" description="Disordered" evidence="1">
    <location>
        <begin position="126"/>
        <end position="150"/>
    </location>
</feature>
<feature type="signal peptide" evidence="3">
    <location>
        <begin position="1"/>
        <end position="24"/>
    </location>
</feature>
<keyword evidence="2" id="KW-1133">Transmembrane helix</keyword>
<sequence>MRLCTPVSLCLAAAAVLLPVPAFAQAGPSCAGPDAGNFPLTTRLHGGPDSYRAGGGHGTWFLDLTNTTRVTCAGVHPVVVLVDSAHALQPSQSHLEFYADGRAHPVRLEVSDEHELVGALADTAVEPAEPPEPSAPAEPTEPSTPFPGFTVPAGRTLTVKLRLSLTSDAVPNQVTANAAVVQRQGDDGEWVGQSNDYRFTIERGDADGDGHEGESEPAPRSTSAPSHSSSPSPSRTPDSSPSLADEAQELALTGLSSPVGVLAVTAALLATGIALVLARRRR</sequence>
<evidence type="ECO:0008006" key="6">
    <source>
        <dbReference type="Google" id="ProtNLM"/>
    </source>
</evidence>
<reference evidence="4 5" key="1">
    <citation type="submission" date="2024-12" db="EMBL/GenBank/DDBJ databases">
        <title>Forecasting of Potato common scab and diversities of Pathogenic streptomyces spp. in china.</title>
        <authorList>
            <person name="Handique U."/>
            <person name="Wu J."/>
        </authorList>
    </citation>
    <scope>NUCLEOTIDE SEQUENCE [LARGE SCALE GENOMIC DNA]</scope>
    <source>
        <strain evidence="4 5">ZRIMU1585</strain>
    </source>
</reference>
<proteinExistence type="predicted"/>
<dbReference type="EMBL" id="JBJVNE010000005">
    <property type="protein sequence ID" value="MFM9646693.1"/>
    <property type="molecule type" value="Genomic_DNA"/>
</dbReference>
<name>A0ABW9IHP1_STRGJ</name>
<feature type="compositionally biased region" description="Low complexity" evidence="1">
    <location>
        <begin position="218"/>
        <end position="242"/>
    </location>
</feature>
<comment type="caution">
    <text evidence="4">The sequence shown here is derived from an EMBL/GenBank/DDBJ whole genome shotgun (WGS) entry which is preliminary data.</text>
</comment>
<keyword evidence="2" id="KW-0812">Transmembrane</keyword>
<keyword evidence="2" id="KW-0472">Membrane</keyword>
<evidence type="ECO:0000313" key="4">
    <source>
        <dbReference type="EMBL" id="MFM9646693.1"/>
    </source>
</evidence>
<evidence type="ECO:0000313" key="5">
    <source>
        <dbReference type="Proteomes" id="UP001631993"/>
    </source>
</evidence>
<gene>
    <name evidence="4" type="ORF">ACKI1S_11130</name>
</gene>
<feature type="chain" id="PRO_5047385749" description="Gram-positive cocci surface proteins LPxTG domain-containing protein" evidence="3">
    <location>
        <begin position="25"/>
        <end position="282"/>
    </location>
</feature>
<organism evidence="4 5">
    <name type="scientific">Streptomyces galilaeus</name>
    <dbReference type="NCBI Taxonomy" id="33899"/>
    <lineage>
        <taxon>Bacteria</taxon>
        <taxon>Bacillati</taxon>
        <taxon>Actinomycetota</taxon>
        <taxon>Actinomycetes</taxon>
        <taxon>Kitasatosporales</taxon>
        <taxon>Streptomycetaceae</taxon>
        <taxon>Streptomyces</taxon>
    </lineage>
</organism>
<dbReference type="RefSeq" id="WP_369278366.1">
    <property type="nucleotide sequence ID" value="NZ_JBJVMW010000014.1"/>
</dbReference>
<accession>A0ABW9IHP1</accession>
<feature type="transmembrane region" description="Helical" evidence="2">
    <location>
        <begin position="259"/>
        <end position="278"/>
    </location>
</feature>
<keyword evidence="3" id="KW-0732">Signal</keyword>
<protein>
    <recommendedName>
        <fullName evidence="6">Gram-positive cocci surface proteins LPxTG domain-containing protein</fullName>
    </recommendedName>
</protein>
<evidence type="ECO:0000256" key="3">
    <source>
        <dbReference type="SAM" id="SignalP"/>
    </source>
</evidence>
<keyword evidence="5" id="KW-1185">Reference proteome</keyword>
<evidence type="ECO:0000256" key="1">
    <source>
        <dbReference type="SAM" id="MobiDB-lite"/>
    </source>
</evidence>
<feature type="region of interest" description="Disordered" evidence="1">
    <location>
        <begin position="201"/>
        <end position="249"/>
    </location>
</feature>
<dbReference type="Proteomes" id="UP001631993">
    <property type="component" value="Unassembled WGS sequence"/>
</dbReference>